<dbReference type="InterPro" id="IPR014756">
    <property type="entry name" value="Ig_E-set"/>
</dbReference>
<dbReference type="AlphaFoldDB" id="A0A9P4JS06"/>
<feature type="region of interest" description="Disordered" evidence="1">
    <location>
        <begin position="350"/>
        <end position="385"/>
    </location>
</feature>
<feature type="compositionally biased region" description="Basic and acidic residues" evidence="1">
    <location>
        <begin position="773"/>
        <end position="785"/>
    </location>
</feature>
<feature type="compositionally biased region" description="Polar residues" evidence="1">
    <location>
        <begin position="578"/>
        <end position="588"/>
    </location>
</feature>
<dbReference type="Proteomes" id="UP000799536">
    <property type="component" value="Unassembled WGS sequence"/>
</dbReference>
<gene>
    <name evidence="2" type="ORF">GQ43DRAFT_188886</name>
</gene>
<feature type="region of interest" description="Disordered" evidence="1">
    <location>
        <begin position="175"/>
        <end position="225"/>
    </location>
</feature>
<dbReference type="SUPFAM" id="SSF81296">
    <property type="entry name" value="E set domains"/>
    <property type="match status" value="1"/>
</dbReference>
<evidence type="ECO:0000313" key="3">
    <source>
        <dbReference type="Proteomes" id="UP000799536"/>
    </source>
</evidence>
<feature type="compositionally biased region" description="Basic and acidic residues" evidence="1">
    <location>
        <begin position="413"/>
        <end position="424"/>
    </location>
</feature>
<feature type="compositionally biased region" description="Basic and acidic residues" evidence="1">
    <location>
        <begin position="745"/>
        <end position="757"/>
    </location>
</feature>
<comment type="caution">
    <text evidence="2">The sequence shown here is derived from an EMBL/GenBank/DDBJ whole genome shotgun (WGS) entry which is preliminary data.</text>
</comment>
<feature type="compositionally biased region" description="Polar residues" evidence="1">
    <location>
        <begin position="537"/>
        <end position="549"/>
    </location>
</feature>
<dbReference type="OrthoDB" id="5350410at2759"/>
<feature type="compositionally biased region" description="Basic and acidic residues" evidence="1">
    <location>
        <begin position="459"/>
        <end position="472"/>
    </location>
</feature>
<feature type="compositionally biased region" description="Low complexity" evidence="1">
    <location>
        <begin position="826"/>
        <end position="836"/>
    </location>
</feature>
<dbReference type="InterPro" id="IPR013783">
    <property type="entry name" value="Ig-like_fold"/>
</dbReference>
<proteinExistence type="predicted"/>
<feature type="compositionally biased region" description="Acidic residues" evidence="1">
    <location>
        <begin position="425"/>
        <end position="446"/>
    </location>
</feature>
<feature type="compositionally biased region" description="Basic and acidic residues" evidence="1">
    <location>
        <begin position="522"/>
        <end position="536"/>
    </location>
</feature>
<keyword evidence="3" id="KW-1185">Reference proteome</keyword>
<feature type="region of interest" description="Disordered" evidence="1">
    <location>
        <begin position="709"/>
        <end position="858"/>
    </location>
</feature>
<dbReference type="Gene3D" id="2.60.40.10">
    <property type="entry name" value="Immunoglobulins"/>
    <property type="match status" value="1"/>
</dbReference>
<evidence type="ECO:0000256" key="1">
    <source>
        <dbReference type="SAM" id="MobiDB-lite"/>
    </source>
</evidence>
<organism evidence="2 3">
    <name type="scientific">Delitschia confertaspora ATCC 74209</name>
    <dbReference type="NCBI Taxonomy" id="1513339"/>
    <lineage>
        <taxon>Eukaryota</taxon>
        <taxon>Fungi</taxon>
        <taxon>Dikarya</taxon>
        <taxon>Ascomycota</taxon>
        <taxon>Pezizomycotina</taxon>
        <taxon>Dothideomycetes</taxon>
        <taxon>Pleosporomycetidae</taxon>
        <taxon>Pleosporales</taxon>
        <taxon>Delitschiaceae</taxon>
        <taxon>Delitschia</taxon>
    </lineage>
</organism>
<feature type="compositionally biased region" description="Polar residues" evidence="1">
    <location>
        <begin position="182"/>
        <end position="195"/>
    </location>
</feature>
<feature type="compositionally biased region" description="Polar residues" evidence="1">
    <location>
        <begin position="45"/>
        <end position="55"/>
    </location>
</feature>
<sequence length="905" mass="98684">MSFLKHRAHQKHPRPLGLARMPMVSATTDDLPSPTEHARPRRISRQASDPVSRNPTVRIPRSVIRAAFRDAFPLSSKSNFDMSPQAKITFSRKDIRGPVYVVTSLSSPPWSPVELNRGEVTSSGEQVYYKVFDNVAEGQYQYKIRIGEDDWVVDNNAETATDESGFTNNVITVKDVQPPSEPSSFGSTPDSQDSSIPAALKSELEVSTPKVKPQERLPDAEPTTVPVPFTVVDKVADAEQPQYGDLEPERLDVNSSKRTADAEPDVERFGKPESRVEHEDKPKPKIPIPTLVIKKTDDRTQHGEDFGDKATPGQQEAHEKRAADATPDEVVILDEAGEAAPMFPYPVSIVHDAGESGVNNSTEGAGANGDEGEGENELDHGPLLSHETGLQQHGELDLAPLLPHETGLSQYENGEHVNGRRDHQDWEEDDEDSTEDNTEDGLESEDAPAFGQESLGSTHDTDAPLLPHERRSFSVPYESFPNLDTDAPLLPHERSSISVDHLDNTEAPLLPHERASFSFSDNDGHTDVPLLPHERASFSSDRGSRSDTLNGGGSPYENSTGYNPARVRASQFFMRRTSGQAMSSTLGASTIHREDDPNDPSLEPFPVGRDEIFERVATISHRLPEDETIDASHVHSPALSNALSSTDNLTIGHMSSSNLNAVAEDEEEFSDVESLPEMRTPAVKFATDGASNSTSYFPATPANVFEQSAAEDTAKTPRAEFPPVITVSSVEKNMQTTEAEAEAEAEMKEAGGSKHDPVPLSPRAQDPLTPPETPDKKTTTSETHTRQPSTEFIKTKPAPSKAFEPLSDPKYTEPEPANEKSPLLATSKSGGTPKTTKSADNDQRASSPVSSASLQDKAPKEGALQWLFNALVGTWLYPVGRIVSAVFGGPRQARRRSGQVHVHRE</sequence>
<reference evidence="2" key="1">
    <citation type="journal article" date="2020" name="Stud. Mycol.">
        <title>101 Dothideomycetes genomes: a test case for predicting lifestyles and emergence of pathogens.</title>
        <authorList>
            <person name="Haridas S."/>
            <person name="Albert R."/>
            <person name="Binder M."/>
            <person name="Bloem J."/>
            <person name="Labutti K."/>
            <person name="Salamov A."/>
            <person name="Andreopoulos B."/>
            <person name="Baker S."/>
            <person name="Barry K."/>
            <person name="Bills G."/>
            <person name="Bluhm B."/>
            <person name="Cannon C."/>
            <person name="Castanera R."/>
            <person name="Culley D."/>
            <person name="Daum C."/>
            <person name="Ezra D."/>
            <person name="Gonzalez J."/>
            <person name="Henrissat B."/>
            <person name="Kuo A."/>
            <person name="Liang C."/>
            <person name="Lipzen A."/>
            <person name="Lutzoni F."/>
            <person name="Magnuson J."/>
            <person name="Mondo S."/>
            <person name="Nolan M."/>
            <person name="Ohm R."/>
            <person name="Pangilinan J."/>
            <person name="Park H.-J."/>
            <person name="Ramirez L."/>
            <person name="Alfaro M."/>
            <person name="Sun H."/>
            <person name="Tritt A."/>
            <person name="Yoshinaga Y."/>
            <person name="Zwiers L.-H."/>
            <person name="Turgeon B."/>
            <person name="Goodwin S."/>
            <person name="Spatafora J."/>
            <person name="Crous P."/>
            <person name="Grigoriev I."/>
        </authorList>
    </citation>
    <scope>NUCLEOTIDE SEQUENCE</scope>
    <source>
        <strain evidence="2">ATCC 74209</strain>
    </source>
</reference>
<feature type="compositionally biased region" description="Polar residues" evidence="1">
    <location>
        <begin position="844"/>
        <end position="854"/>
    </location>
</feature>
<feature type="compositionally biased region" description="Basic residues" evidence="1">
    <location>
        <begin position="1"/>
        <end position="14"/>
    </location>
</feature>
<feature type="compositionally biased region" description="Basic and acidic residues" evidence="1">
    <location>
        <begin position="258"/>
        <end position="283"/>
    </location>
</feature>
<feature type="region of interest" description="Disordered" evidence="1">
    <location>
        <begin position="1"/>
        <end position="55"/>
    </location>
</feature>
<feature type="compositionally biased region" description="Basic and acidic residues" evidence="1">
    <location>
        <begin position="294"/>
        <end position="308"/>
    </location>
</feature>
<accession>A0A9P4JS06</accession>
<feature type="region of interest" description="Disordered" evidence="1">
    <location>
        <begin position="409"/>
        <end position="479"/>
    </location>
</feature>
<feature type="region of interest" description="Disordered" evidence="1">
    <location>
        <begin position="238"/>
        <end position="337"/>
    </location>
</feature>
<evidence type="ECO:0000313" key="2">
    <source>
        <dbReference type="EMBL" id="KAF2204287.1"/>
    </source>
</evidence>
<protein>
    <recommendedName>
        <fullName evidence="4">AMP-activated protein kinase glycogen-binding domain-containing protein</fullName>
    </recommendedName>
</protein>
<feature type="region of interest" description="Disordered" evidence="1">
    <location>
        <begin position="515"/>
        <end position="563"/>
    </location>
</feature>
<evidence type="ECO:0008006" key="4">
    <source>
        <dbReference type="Google" id="ProtNLM"/>
    </source>
</evidence>
<dbReference type="EMBL" id="ML993880">
    <property type="protein sequence ID" value="KAF2204287.1"/>
    <property type="molecule type" value="Genomic_DNA"/>
</dbReference>
<name>A0A9P4JS06_9PLEO</name>
<dbReference type="CDD" id="cd02859">
    <property type="entry name" value="E_set_AMPKbeta_like_N"/>
    <property type="match status" value="1"/>
</dbReference>
<feature type="compositionally biased region" description="Polar residues" evidence="1">
    <location>
        <begin position="726"/>
        <end position="737"/>
    </location>
</feature>
<feature type="region of interest" description="Disordered" evidence="1">
    <location>
        <begin position="578"/>
        <end position="600"/>
    </location>
</feature>